<gene>
    <name evidence="3" type="ORF">K503DRAFT_800844</name>
</gene>
<reference evidence="3 4" key="1">
    <citation type="submission" date="2016-06" db="EMBL/GenBank/DDBJ databases">
        <title>Comparative genomics of the ectomycorrhizal sister species Rhizopogon vinicolor and Rhizopogon vesiculosus (Basidiomycota: Boletales) reveals a divergence of the mating type B locus.</title>
        <authorList>
            <consortium name="DOE Joint Genome Institute"/>
            <person name="Mujic A.B."/>
            <person name="Kuo A."/>
            <person name="Tritt A."/>
            <person name="Lipzen A."/>
            <person name="Chen C."/>
            <person name="Johnson J."/>
            <person name="Sharma A."/>
            <person name="Barry K."/>
            <person name="Grigoriev I.V."/>
            <person name="Spatafora J.W."/>
        </authorList>
    </citation>
    <scope>NUCLEOTIDE SEQUENCE [LARGE SCALE GENOMIC DNA]</scope>
    <source>
        <strain evidence="3 4">AM-OR11-026</strain>
    </source>
</reference>
<proteinExistence type="predicted"/>
<evidence type="ECO:0000256" key="1">
    <source>
        <dbReference type="SAM" id="MobiDB-lite"/>
    </source>
</evidence>
<sequence length="161" mass="17395">MEPAVTASLLPTATAQLTTQPPITQIIPILRATFSVLRTFLSQAARVVLALATPFFILVPLISGLFAPVTLIFHIILDATVYTPYKIIYSVTAALYPLYIFCAVACICGAVLGVLGRYLITLSNNVIAPTPELAMTATEPLQATSTRPRKRRRQGSFAEDS</sequence>
<dbReference type="OrthoDB" id="3366475at2759"/>
<protein>
    <submittedName>
        <fullName evidence="3">Uncharacterized protein</fullName>
    </submittedName>
</protein>
<keyword evidence="2" id="KW-0472">Membrane</keyword>
<evidence type="ECO:0000256" key="2">
    <source>
        <dbReference type="SAM" id="Phobius"/>
    </source>
</evidence>
<feature type="region of interest" description="Disordered" evidence="1">
    <location>
        <begin position="139"/>
        <end position="161"/>
    </location>
</feature>
<keyword evidence="2" id="KW-1133">Transmembrane helix</keyword>
<feature type="transmembrane region" description="Helical" evidence="2">
    <location>
        <begin position="48"/>
        <end position="76"/>
    </location>
</feature>
<dbReference type="Proteomes" id="UP000092154">
    <property type="component" value="Unassembled WGS sequence"/>
</dbReference>
<dbReference type="AlphaFoldDB" id="A0A1B7MZD5"/>
<keyword evidence="2" id="KW-0812">Transmembrane</keyword>
<evidence type="ECO:0000313" key="4">
    <source>
        <dbReference type="Proteomes" id="UP000092154"/>
    </source>
</evidence>
<accession>A0A1B7MZD5</accession>
<organism evidence="3 4">
    <name type="scientific">Rhizopogon vinicolor AM-OR11-026</name>
    <dbReference type="NCBI Taxonomy" id="1314800"/>
    <lineage>
        <taxon>Eukaryota</taxon>
        <taxon>Fungi</taxon>
        <taxon>Dikarya</taxon>
        <taxon>Basidiomycota</taxon>
        <taxon>Agaricomycotina</taxon>
        <taxon>Agaricomycetes</taxon>
        <taxon>Agaricomycetidae</taxon>
        <taxon>Boletales</taxon>
        <taxon>Suillineae</taxon>
        <taxon>Rhizopogonaceae</taxon>
        <taxon>Rhizopogon</taxon>
    </lineage>
</organism>
<feature type="transmembrane region" description="Helical" evidence="2">
    <location>
        <begin position="96"/>
        <end position="115"/>
    </location>
</feature>
<evidence type="ECO:0000313" key="3">
    <source>
        <dbReference type="EMBL" id="OAX37932.1"/>
    </source>
</evidence>
<name>A0A1B7MZD5_9AGAM</name>
<dbReference type="EMBL" id="KV448322">
    <property type="protein sequence ID" value="OAX37932.1"/>
    <property type="molecule type" value="Genomic_DNA"/>
</dbReference>
<keyword evidence="4" id="KW-1185">Reference proteome</keyword>
<dbReference type="InParanoid" id="A0A1B7MZD5"/>